<evidence type="ECO:0000259" key="1">
    <source>
        <dbReference type="Pfam" id="PF01408"/>
    </source>
</evidence>
<evidence type="ECO:0000313" key="4">
    <source>
        <dbReference type="Proteomes" id="UP001156641"/>
    </source>
</evidence>
<dbReference type="InterPro" id="IPR000683">
    <property type="entry name" value="Gfo/Idh/MocA-like_OxRdtase_N"/>
</dbReference>
<dbReference type="InterPro" id="IPR051317">
    <property type="entry name" value="Gfo/Idh/MocA_oxidoreduct"/>
</dbReference>
<dbReference type="PANTHER" id="PTHR43708">
    <property type="entry name" value="CONSERVED EXPRESSED OXIDOREDUCTASE (EUROFUNG)"/>
    <property type="match status" value="1"/>
</dbReference>
<dbReference type="Pfam" id="PF01408">
    <property type="entry name" value="GFO_IDH_MocA"/>
    <property type="match status" value="1"/>
</dbReference>
<dbReference type="EMBL" id="BSOS01000033">
    <property type="protein sequence ID" value="GLR66634.1"/>
    <property type="molecule type" value="Genomic_DNA"/>
</dbReference>
<dbReference type="InterPro" id="IPR036291">
    <property type="entry name" value="NAD(P)-bd_dom_sf"/>
</dbReference>
<dbReference type="Pfam" id="PF22725">
    <property type="entry name" value="GFO_IDH_MocA_C3"/>
    <property type="match status" value="1"/>
</dbReference>
<dbReference type="Gene3D" id="3.30.360.10">
    <property type="entry name" value="Dihydrodipicolinate Reductase, domain 2"/>
    <property type="match status" value="1"/>
</dbReference>
<dbReference type="SUPFAM" id="SSF55347">
    <property type="entry name" value="Glyceraldehyde-3-phosphate dehydrogenase-like, C-terminal domain"/>
    <property type="match status" value="1"/>
</dbReference>
<dbReference type="InterPro" id="IPR055170">
    <property type="entry name" value="GFO_IDH_MocA-like_dom"/>
</dbReference>
<feature type="domain" description="GFO/IDH/MocA-like oxidoreductase" evidence="2">
    <location>
        <begin position="160"/>
        <end position="285"/>
    </location>
</feature>
<evidence type="ECO:0000259" key="2">
    <source>
        <dbReference type="Pfam" id="PF22725"/>
    </source>
</evidence>
<dbReference type="SUPFAM" id="SSF51735">
    <property type="entry name" value="NAD(P)-binding Rossmann-fold domains"/>
    <property type="match status" value="1"/>
</dbReference>
<gene>
    <name evidence="3" type="ORF">GCM10010909_13140</name>
</gene>
<dbReference type="Proteomes" id="UP001156641">
    <property type="component" value="Unassembled WGS sequence"/>
</dbReference>
<keyword evidence="4" id="KW-1185">Reference proteome</keyword>
<protein>
    <submittedName>
        <fullName evidence="3">Oxidoreductase y4hM</fullName>
    </submittedName>
</protein>
<dbReference type="PANTHER" id="PTHR43708:SF3">
    <property type="entry name" value="OXIDOREDUCTASE"/>
    <property type="match status" value="1"/>
</dbReference>
<feature type="domain" description="Gfo/Idh/MocA-like oxidoreductase N-terminal" evidence="1">
    <location>
        <begin position="23"/>
        <end position="152"/>
    </location>
</feature>
<organism evidence="3 4">
    <name type="scientific">Acidocella aquatica</name>
    <dbReference type="NCBI Taxonomy" id="1922313"/>
    <lineage>
        <taxon>Bacteria</taxon>
        <taxon>Pseudomonadati</taxon>
        <taxon>Pseudomonadota</taxon>
        <taxon>Alphaproteobacteria</taxon>
        <taxon>Acetobacterales</taxon>
        <taxon>Acidocellaceae</taxon>
        <taxon>Acidocella</taxon>
    </lineage>
</organism>
<comment type="caution">
    <text evidence="3">The sequence shown here is derived from an EMBL/GenBank/DDBJ whole genome shotgun (WGS) entry which is preliminary data.</text>
</comment>
<reference evidence="4" key="1">
    <citation type="journal article" date="2019" name="Int. J. Syst. Evol. Microbiol.">
        <title>The Global Catalogue of Microorganisms (GCM) 10K type strain sequencing project: providing services to taxonomists for standard genome sequencing and annotation.</title>
        <authorList>
            <consortium name="The Broad Institute Genomics Platform"/>
            <consortium name="The Broad Institute Genome Sequencing Center for Infectious Disease"/>
            <person name="Wu L."/>
            <person name="Ma J."/>
        </authorList>
    </citation>
    <scope>NUCLEOTIDE SEQUENCE [LARGE SCALE GENOMIC DNA]</scope>
    <source>
        <strain evidence="4">NBRC 112502</strain>
    </source>
</reference>
<name>A0ABQ6A375_9PROT</name>
<evidence type="ECO:0000313" key="3">
    <source>
        <dbReference type="EMBL" id="GLR66634.1"/>
    </source>
</evidence>
<dbReference type="RefSeq" id="WP_284257340.1">
    <property type="nucleotide sequence ID" value="NZ_BSOS01000033.1"/>
</dbReference>
<dbReference type="Gene3D" id="3.40.50.720">
    <property type="entry name" value="NAD(P)-binding Rossmann-like Domain"/>
    <property type="match status" value="1"/>
</dbReference>
<sequence length="400" mass="43325">MNAWHKGEAADELAFPKPKRRLRLGIAGGGQGAFIGPVHANGARLSGRWEVVAGALSSRPEIARQSGRDWFLAEDRIYTDYRVMAAAEAARADGIDAVAITTPNASHHPIARAFMEHGIDVISDKPLTVTLEEALDLVRLQRETGLVFGVTYSFSGHAMVRQARQMIAQGAIGAVRQVHVEYFQEWAMDVADAWRLDSAKGGPTFTTGDIGTHAHHLACFVTGLEMTALRADFLVTGSPKPKEDTAFMHVRFAGDVAGTLMVSQAAAGTQCGLRLRVFGETGGLEWDQENPEYLRFNQVGMPAQIISRGLGGGMGVEASRFVRMPRGHPEALSDAWANLYTEFAIAIEARRDGRTLPEALLRYPTVLDGAKGMKFIEAAAHSAAHGGSWTDCLLEYSAIR</sequence>
<proteinExistence type="predicted"/>
<accession>A0ABQ6A375</accession>